<dbReference type="RefSeq" id="WP_035168119.1">
    <property type="nucleotide sequence ID" value="NZ_CP018906.1"/>
</dbReference>
<evidence type="ECO:0000313" key="1">
    <source>
        <dbReference type="EMBL" id="AQW21574.1"/>
    </source>
</evidence>
<dbReference type="EMBL" id="CP018906">
    <property type="protein sequence ID" value="AQW21574.1"/>
    <property type="molecule type" value="Genomic_DNA"/>
</dbReference>
<protein>
    <submittedName>
        <fullName evidence="1">Uncharacterized protein</fullName>
    </submittedName>
</protein>
<dbReference type="AlphaFoldDB" id="A0A1S6QIY8"/>
<dbReference type="Proteomes" id="UP000030361">
    <property type="component" value="Chromosome"/>
</dbReference>
<gene>
    <name evidence="1" type="ORF">PL11_006325</name>
</gene>
<keyword evidence="2" id="KW-1185">Reference proteome</keyword>
<proteinExistence type="predicted"/>
<organism evidence="1 2">
    <name type="scientific">Lentilactobacillus curieae</name>
    <dbReference type="NCBI Taxonomy" id="1138822"/>
    <lineage>
        <taxon>Bacteria</taxon>
        <taxon>Bacillati</taxon>
        <taxon>Bacillota</taxon>
        <taxon>Bacilli</taxon>
        <taxon>Lactobacillales</taxon>
        <taxon>Lactobacillaceae</taxon>
        <taxon>Lentilactobacillus</taxon>
    </lineage>
</organism>
<dbReference type="KEGG" id="lcu:PL11_006325"/>
<sequence length="131" mass="14937">MEDNITMGDASFGKMMFVLDKKINKKNHRDYRYENEELIEIADGIWAMPAYMKEDDDFSIFFIITEIDDGSTVIAFSTGTQSSEGFSLSEPMITGEGLNLLNEHNETRTKSVLHFLNQISKAAEGNWRIVE</sequence>
<evidence type="ECO:0000313" key="2">
    <source>
        <dbReference type="Proteomes" id="UP000030361"/>
    </source>
</evidence>
<dbReference type="OrthoDB" id="2246572at2"/>
<reference evidence="1 2" key="1">
    <citation type="journal article" date="2015" name="Genome Announc.">
        <title>Genome Sequence of Lactobacillus curieae CCTCC M 2011381T, a Novel Producer of Gamma-aminobutyric Acid.</title>
        <authorList>
            <person name="Wang Y."/>
            <person name="Wang Y."/>
            <person name="Lang C."/>
            <person name="Wei D."/>
            <person name="Xu P."/>
            <person name="Xie J."/>
        </authorList>
    </citation>
    <scope>NUCLEOTIDE SEQUENCE [LARGE SCALE GENOMIC DNA]</scope>
    <source>
        <strain evidence="1 2">CCTCC M 2011381</strain>
    </source>
</reference>
<name>A0A1S6QIY8_9LACO</name>
<dbReference type="eggNOG" id="ENOG503489J">
    <property type="taxonomic scope" value="Bacteria"/>
</dbReference>
<accession>A0A1S6QIY8</accession>